<name>A0ABQ1LW90_9BACT</name>
<comment type="caution">
    <text evidence="4">The sequence shown here is derived from an EMBL/GenBank/DDBJ whole genome shotgun (WGS) entry which is preliminary data.</text>
</comment>
<feature type="signal peptide" evidence="3">
    <location>
        <begin position="1"/>
        <end position="24"/>
    </location>
</feature>
<keyword evidence="2" id="KW-0812">Transmembrane</keyword>
<dbReference type="Gene3D" id="1.20.1170.10">
    <property type="match status" value="1"/>
</dbReference>
<protein>
    <recommendedName>
        <fullName evidence="6">tRNA (Guanine-N1)-methyltransferase</fullName>
    </recommendedName>
</protein>
<dbReference type="SUPFAM" id="SSF58100">
    <property type="entry name" value="Bacterial hemolysins"/>
    <property type="match status" value="1"/>
</dbReference>
<sequence>MNKMKRLAIIFSGAFFLSSFSLLAQSEAEAQESNLKSDYRGLIENSETFKQYKVIPIAELNSFEGKLSDTLSRYQNEIAVAENEERAAKKTADSLRSEVQELTTNLEETQKLVDGIFFLGIPMTKSGYNALVWSIVAILVIALGVVYYLFYNSHKVTRQTKIDKARVDNELEELRKTSHEKQVKIKRELQTALNKLEEHNR</sequence>
<dbReference type="EMBL" id="BMEC01000004">
    <property type="protein sequence ID" value="GGC30943.1"/>
    <property type="molecule type" value="Genomic_DNA"/>
</dbReference>
<evidence type="ECO:0000256" key="2">
    <source>
        <dbReference type="SAM" id="Phobius"/>
    </source>
</evidence>
<evidence type="ECO:0008006" key="6">
    <source>
        <dbReference type="Google" id="ProtNLM"/>
    </source>
</evidence>
<dbReference type="Proteomes" id="UP000636010">
    <property type="component" value="Unassembled WGS sequence"/>
</dbReference>
<feature type="transmembrane region" description="Helical" evidence="2">
    <location>
        <begin position="130"/>
        <end position="151"/>
    </location>
</feature>
<accession>A0ABQ1LW90</accession>
<evidence type="ECO:0000313" key="5">
    <source>
        <dbReference type="Proteomes" id="UP000636010"/>
    </source>
</evidence>
<proteinExistence type="predicted"/>
<keyword evidence="3" id="KW-0732">Signal</keyword>
<gene>
    <name evidence="4" type="ORF">GCM10011506_15470</name>
</gene>
<keyword evidence="2" id="KW-1133">Transmembrane helix</keyword>
<keyword evidence="1" id="KW-0175">Coiled coil</keyword>
<reference evidence="5" key="1">
    <citation type="journal article" date="2019" name="Int. J. Syst. Evol. Microbiol.">
        <title>The Global Catalogue of Microorganisms (GCM) 10K type strain sequencing project: providing services to taxonomists for standard genome sequencing and annotation.</title>
        <authorList>
            <consortium name="The Broad Institute Genomics Platform"/>
            <consortium name="The Broad Institute Genome Sequencing Center for Infectious Disease"/>
            <person name="Wu L."/>
            <person name="Ma J."/>
        </authorList>
    </citation>
    <scope>NUCLEOTIDE SEQUENCE [LARGE SCALE GENOMIC DNA]</scope>
    <source>
        <strain evidence="5">CGMCC 1.10832</strain>
    </source>
</reference>
<feature type="coiled-coil region" evidence="1">
    <location>
        <begin position="64"/>
        <end position="112"/>
    </location>
</feature>
<organism evidence="4 5">
    <name type="scientific">Marivirga lumbricoides</name>
    <dbReference type="NCBI Taxonomy" id="1046115"/>
    <lineage>
        <taxon>Bacteria</taxon>
        <taxon>Pseudomonadati</taxon>
        <taxon>Bacteroidota</taxon>
        <taxon>Cytophagia</taxon>
        <taxon>Cytophagales</taxon>
        <taxon>Marivirgaceae</taxon>
        <taxon>Marivirga</taxon>
    </lineage>
</organism>
<evidence type="ECO:0000256" key="1">
    <source>
        <dbReference type="SAM" id="Coils"/>
    </source>
</evidence>
<evidence type="ECO:0000256" key="3">
    <source>
        <dbReference type="SAM" id="SignalP"/>
    </source>
</evidence>
<evidence type="ECO:0000313" key="4">
    <source>
        <dbReference type="EMBL" id="GGC30943.1"/>
    </source>
</evidence>
<keyword evidence="5" id="KW-1185">Reference proteome</keyword>
<keyword evidence="2" id="KW-0472">Membrane</keyword>
<dbReference type="RefSeq" id="WP_188461992.1">
    <property type="nucleotide sequence ID" value="NZ_BAABHU010000004.1"/>
</dbReference>
<feature type="chain" id="PRO_5047125328" description="tRNA (Guanine-N1)-methyltransferase" evidence="3">
    <location>
        <begin position="25"/>
        <end position="201"/>
    </location>
</feature>